<dbReference type="InterPro" id="IPR001123">
    <property type="entry name" value="LeuE-type"/>
</dbReference>
<evidence type="ECO:0000256" key="5">
    <source>
        <dbReference type="ARBA" id="ARBA00023136"/>
    </source>
</evidence>
<dbReference type="Proteomes" id="UP000030528">
    <property type="component" value="Unassembled WGS sequence"/>
</dbReference>
<dbReference type="PANTHER" id="PTHR30086:SF6">
    <property type="entry name" value="AMINO ACID EFFLUX PROTEIN YCGF-RELATED"/>
    <property type="match status" value="1"/>
</dbReference>
<dbReference type="GO" id="GO:0015171">
    <property type="term" value="F:amino acid transmembrane transporter activity"/>
    <property type="evidence" value="ECO:0007669"/>
    <property type="project" value="TreeGrafter"/>
</dbReference>
<reference evidence="7 8" key="1">
    <citation type="submission" date="2013-08" db="EMBL/GenBank/DDBJ databases">
        <authorList>
            <person name="Huang J."/>
            <person name="Wang G."/>
        </authorList>
    </citation>
    <scope>NUCLEOTIDE SEQUENCE [LARGE SCALE GENOMIC DNA]</scope>
    <source>
        <strain evidence="7 8">JSM 076056</strain>
    </source>
</reference>
<feature type="transmembrane region" description="Helical" evidence="6">
    <location>
        <begin position="36"/>
        <end position="59"/>
    </location>
</feature>
<protein>
    <submittedName>
        <fullName evidence="7">Amino acid transporter</fullName>
    </submittedName>
</protein>
<sequence>MIGTIVGYIVLGLSIAAPVGPINVEMINRGMRYGFWPAFLVGCGGMTSDILLMALMFVGLSNVLLIGWVNVVLLILGCFVLLHSGCVNLLNAQQEPLDVTRDSHHRKALLTSYATGLTIAATNPMNLLFWLSIYGSVLSDVLLSNEPGRSFLLSSLVFVGIGLWNLHVALSIHFGRRIMNRFVMRSIRVVASCVLLYYGLKFGVQACNEMGMLF</sequence>
<feature type="transmembrane region" description="Helical" evidence="6">
    <location>
        <begin position="182"/>
        <end position="200"/>
    </location>
</feature>
<keyword evidence="2" id="KW-1003">Cell membrane</keyword>
<keyword evidence="5 6" id="KW-0472">Membrane</keyword>
<dbReference type="eggNOG" id="COG1280">
    <property type="taxonomic scope" value="Bacteria"/>
</dbReference>
<evidence type="ECO:0000256" key="4">
    <source>
        <dbReference type="ARBA" id="ARBA00022989"/>
    </source>
</evidence>
<dbReference type="GO" id="GO:0005886">
    <property type="term" value="C:plasma membrane"/>
    <property type="evidence" value="ECO:0007669"/>
    <property type="project" value="UniProtKB-SubCell"/>
</dbReference>
<evidence type="ECO:0000256" key="1">
    <source>
        <dbReference type="ARBA" id="ARBA00004651"/>
    </source>
</evidence>
<feature type="transmembrane region" description="Helical" evidence="6">
    <location>
        <begin position="65"/>
        <end position="90"/>
    </location>
</feature>
<dbReference type="RefSeq" id="WP_026800432.1">
    <property type="nucleotide sequence ID" value="NZ_AULI01000008.1"/>
</dbReference>
<evidence type="ECO:0000256" key="3">
    <source>
        <dbReference type="ARBA" id="ARBA00022692"/>
    </source>
</evidence>
<keyword evidence="8" id="KW-1185">Reference proteome</keyword>
<evidence type="ECO:0000256" key="6">
    <source>
        <dbReference type="SAM" id="Phobius"/>
    </source>
</evidence>
<dbReference type="STRING" id="1385510.GCA_000425205_02053"/>
<dbReference type="Pfam" id="PF01810">
    <property type="entry name" value="LysE"/>
    <property type="match status" value="1"/>
</dbReference>
<proteinExistence type="predicted"/>
<dbReference type="EMBL" id="AVPE01000006">
    <property type="protein sequence ID" value="KGX92413.1"/>
    <property type="molecule type" value="Genomic_DNA"/>
</dbReference>
<feature type="transmembrane region" description="Helical" evidence="6">
    <location>
        <begin position="110"/>
        <end position="131"/>
    </location>
</feature>
<keyword evidence="4 6" id="KW-1133">Transmembrane helix</keyword>
<organism evidence="7 8">
    <name type="scientific">Pontibacillus halophilus JSM 076056 = DSM 19796</name>
    <dbReference type="NCBI Taxonomy" id="1385510"/>
    <lineage>
        <taxon>Bacteria</taxon>
        <taxon>Bacillati</taxon>
        <taxon>Bacillota</taxon>
        <taxon>Bacilli</taxon>
        <taxon>Bacillales</taxon>
        <taxon>Bacillaceae</taxon>
        <taxon>Pontibacillus</taxon>
    </lineage>
</organism>
<feature type="transmembrane region" description="Helical" evidence="6">
    <location>
        <begin position="6"/>
        <end position="24"/>
    </location>
</feature>
<keyword evidence="3 6" id="KW-0812">Transmembrane</keyword>
<dbReference type="AlphaFoldDB" id="A0A0A5GMG2"/>
<evidence type="ECO:0000313" key="7">
    <source>
        <dbReference type="EMBL" id="KGX92413.1"/>
    </source>
</evidence>
<evidence type="ECO:0000313" key="8">
    <source>
        <dbReference type="Proteomes" id="UP000030528"/>
    </source>
</evidence>
<name>A0A0A5GMG2_9BACI</name>
<evidence type="ECO:0000256" key="2">
    <source>
        <dbReference type="ARBA" id="ARBA00022475"/>
    </source>
</evidence>
<gene>
    <name evidence="7" type="ORF">N781_16900</name>
</gene>
<comment type="caution">
    <text evidence="7">The sequence shown here is derived from an EMBL/GenBank/DDBJ whole genome shotgun (WGS) entry which is preliminary data.</text>
</comment>
<feature type="transmembrane region" description="Helical" evidence="6">
    <location>
        <begin position="151"/>
        <end position="170"/>
    </location>
</feature>
<dbReference type="PANTHER" id="PTHR30086">
    <property type="entry name" value="ARGININE EXPORTER PROTEIN ARGO"/>
    <property type="match status" value="1"/>
</dbReference>
<accession>A0A0A5GMG2</accession>
<comment type="subcellular location">
    <subcellularLocation>
        <location evidence="1">Cell membrane</location>
        <topology evidence="1">Multi-pass membrane protein</topology>
    </subcellularLocation>
</comment>